<proteinExistence type="predicted"/>
<name>A0A183ES02_9BILA</name>
<sequence length="98" mass="10893">MAIHTSNRRWVLTQDMEALANRVKQFEEEVLKIRKIQTDVERQMNISTSTNASQGSGGAAGGVSIEDKIEADSRSIYVGNQLIRNASEMLHLDSCTKL</sequence>
<reference evidence="4" key="1">
    <citation type="submission" date="2016-06" db="UniProtKB">
        <authorList>
            <consortium name="WormBaseParasite"/>
        </authorList>
    </citation>
    <scope>IDENTIFICATION</scope>
</reference>
<protein>
    <submittedName>
        <fullName evidence="4">Ty3-gypsy retrotransposon protein</fullName>
    </submittedName>
</protein>
<dbReference type="EMBL" id="UYRT01098826">
    <property type="protein sequence ID" value="VDN41903.1"/>
    <property type="molecule type" value="Genomic_DNA"/>
</dbReference>
<organism evidence="4">
    <name type="scientific">Gongylonema pulchrum</name>
    <dbReference type="NCBI Taxonomy" id="637853"/>
    <lineage>
        <taxon>Eukaryota</taxon>
        <taxon>Metazoa</taxon>
        <taxon>Ecdysozoa</taxon>
        <taxon>Nematoda</taxon>
        <taxon>Chromadorea</taxon>
        <taxon>Rhabditida</taxon>
        <taxon>Spirurina</taxon>
        <taxon>Spiruromorpha</taxon>
        <taxon>Spiruroidea</taxon>
        <taxon>Gongylonematidae</taxon>
        <taxon>Gongylonema</taxon>
    </lineage>
</organism>
<evidence type="ECO:0000313" key="3">
    <source>
        <dbReference type="Proteomes" id="UP000271098"/>
    </source>
</evidence>
<keyword evidence="1" id="KW-0175">Coiled coil</keyword>
<reference evidence="2 3" key="2">
    <citation type="submission" date="2018-11" db="EMBL/GenBank/DDBJ databases">
        <authorList>
            <consortium name="Pathogen Informatics"/>
        </authorList>
    </citation>
    <scope>NUCLEOTIDE SEQUENCE [LARGE SCALE GENOMIC DNA]</scope>
</reference>
<dbReference type="OrthoDB" id="4726at2759"/>
<feature type="coiled-coil region" evidence="1">
    <location>
        <begin position="9"/>
        <end position="36"/>
    </location>
</feature>
<dbReference type="WBParaSite" id="GPUH_0002377301-mRNA-1">
    <property type="protein sequence ID" value="GPUH_0002377301-mRNA-1"/>
    <property type="gene ID" value="GPUH_0002377301"/>
</dbReference>
<dbReference type="Proteomes" id="UP000271098">
    <property type="component" value="Unassembled WGS sequence"/>
</dbReference>
<accession>A0A183ES02</accession>
<evidence type="ECO:0000256" key="1">
    <source>
        <dbReference type="SAM" id="Coils"/>
    </source>
</evidence>
<dbReference type="AlphaFoldDB" id="A0A183ES02"/>
<keyword evidence="3" id="KW-1185">Reference proteome</keyword>
<evidence type="ECO:0000313" key="2">
    <source>
        <dbReference type="EMBL" id="VDN41903.1"/>
    </source>
</evidence>
<evidence type="ECO:0000313" key="4">
    <source>
        <dbReference type="WBParaSite" id="GPUH_0002377301-mRNA-1"/>
    </source>
</evidence>
<gene>
    <name evidence="2" type="ORF">GPUH_LOCUS23743</name>
</gene>